<dbReference type="EMBL" id="QGKX02001521">
    <property type="protein sequence ID" value="KAF3515191.1"/>
    <property type="molecule type" value="Genomic_DNA"/>
</dbReference>
<gene>
    <name evidence="1" type="ORF">F2Q69_00006733</name>
</gene>
<dbReference type="Proteomes" id="UP000712600">
    <property type="component" value="Unassembled WGS sequence"/>
</dbReference>
<proteinExistence type="predicted"/>
<evidence type="ECO:0000313" key="1">
    <source>
        <dbReference type="EMBL" id="KAF3515191.1"/>
    </source>
</evidence>
<accession>A0A8S9PM63</accession>
<evidence type="ECO:0000313" key="2">
    <source>
        <dbReference type="Proteomes" id="UP000712600"/>
    </source>
</evidence>
<protein>
    <submittedName>
        <fullName evidence="1">Uncharacterized protein</fullName>
    </submittedName>
</protein>
<sequence length="82" mass="9344">MARSGAWDPRHSPNYSPMGDMVHLESPYKAFNGKDTTPLETIQLANQRLRAGALLKYWKSLLTKTMEELDANLHLQEPARYA</sequence>
<comment type="caution">
    <text evidence="1">The sequence shown here is derived from an EMBL/GenBank/DDBJ whole genome shotgun (WGS) entry which is preliminary data.</text>
</comment>
<name>A0A8S9PM63_BRACR</name>
<reference evidence="1" key="1">
    <citation type="submission" date="2019-12" db="EMBL/GenBank/DDBJ databases">
        <title>Genome sequencing and annotation of Brassica cretica.</title>
        <authorList>
            <person name="Studholme D.J."/>
            <person name="Sarris P."/>
        </authorList>
    </citation>
    <scope>NUCLEOTIDE SEQUENCE</scope>
    <source>
        <strain evidence="1">PFS-109/04</strain>
        <tissue evidence="1">Leaf</tissue>
    </source>
</reference>
<organism evidence="1 2">
    <name type="scientific">Brassica cretica</name>
    <name type="common">Mustard</name>
    <dbReference type="NCBI Taxonomy" id="69181"/>
    <lineage>
        <taxon>Eukaryota</taxon>
        <taxon>Viridiplantae</taxon>
        <taxon>Streptophyta</taxon>
        <taxon>Embryophyta</taxon>
        <taxon>Tracheophyta</taxon>
        <taxon>Spermatophyta</taxon>
        <taxon>Magnoliopsida</taxon>
        <taxon>eudicotyledons</taxon>
        <taxon>Gunneridae</taxon>
        <taxon>Pentapetalae</taxon>
        <taxon>rosids</taxon>
        <taxon>malvids</taxon>
        <taxon>Brassicales</taxon>
        <taxon>Brassicaceae</taxon>
        <taxon>Brassiceae</taxon>
        <taxon>Brassica</taxon>
    </lineage>
</organism>
<dbReference type="AlphaFoldDB" id="A0A8S9PM63"/>